<keyword evidence="1" id="KW-0732">Signal</keyword>
<protein>
    <recommendedName>
        <fullName evidence="3">Secreted protein</fullName>
    </recommendedName>
</protein>
<feature type="signal peptide" evidence="1">
    <location>
        <begin position="1"/>
        <end position="20"/>
    </location>
</feature>
<dbReference type="EMBL" id="GFTR01002636">
    <property type="protein sequence ID" value="JAW13790.1"/>
    <property type="molecule type" value="Transcribed_RNA"/>
</dbReference>
<sequence>MPLSLLSSFFILVTFKVVVPLLLKDSNKLFKETFLSKFSLLLFELDSLEGDSILFLSRLYFSIRTWAGVLPSLNFDLVLEAASSSFLFCKLVVLPFVGDAYFLVGDSPCFLLLEVEVPCLVGDTAFLIQPSDLIPRSFCCSNFFLALASCLIFSNLF</sequence>
<accession>A0A224XYU8</accession>
<feature type="chain" id="PRO_5012962884" description="Secreted protein" evidence="1">
    <location>
        <begin position="21"/>
        <end position="157"/>
    </location>
</feature>
<organism evidence="2">
    <name type="scientific">Panstrongylus lignarius</name>
    <dbReference type="NCBI Taxonomy" id="156445"/>
    <lineage>
        <taxon>Eukaryota</taxon>
        <taxon>Metazoa</taxon>
        <taxon>Ecdysozoa</taxon>
        <taxon>Arthropoda</taxon>
        <taxon>Hexapoda</taxon>
        <taxon>Insecta</taxon>
        <taxon>Pterygota</taxon>
        <taxon>Neoptera</taxon>
        <taxon>Paraneoptera</taxon>
        <taxon>Hemiptera</taxon>
        <taxon>Heteroptera</taxon>
        <taxon>Panheteroptera</taxon>
        <taxon>Cimicomorpha</taxon>
        <taxon>Reduviidae</taxon>
        <taxon>Triatominae</taxon>
        <taxon>Panstrongylus</taxon>
    </lineage>
</organism>
<proteinExistence type="predicted"/>
<evidence type="ECO:0000313" key="2">
    <source>
        <dbReference type="EMBL" id="JAW13790.1"/>
    </source>
</evidence>
<reference evidence="2" key="1">
    <citation type="journal article" date="2018" name="PLoS Negl. Trop. Dis.">
        <title>An insight into the salivary gland and fat body transcriptome of Panstrongylus lignarius (Hemiptera: Heteroptera), the main vector of Chagas disease in Peru.</title>
        <authorList>
            <person name="Nevoa J.C."/>
            <person name="Mendes M.T."/>
            <person name="da Silva M.V."/>
            <person name="Soares S.C."/>
            <person name="Oliveira C.J.F."/>
            <person name="Ribeiro J.M.C."/>
        </authorList>
    </citation>
    <scope>NUCLEOTIDE SEQUENCE</scope>
</reference>
<dbReference type="AlphaFoldDB" id="A0A224XYU8"/>
<evidence type="ECO:0000256" key="1">
    <source>
        <dbReference type="SAM" id="SignalP"/>
    </source>
</evidence>
<evidence type="ECO:0008006" key="3">
    <source>
        <dbReference type="Google" id="ProtNLM"/>
    </source>
</evidence>
<name>A0A224XYU8_9HEMI</name>